<feature type="compositionally biased region" description="Polar residues" evidence="6">
    <location>
        <begin position="2364"/>
        <end position="2382"/>
    </location>
</feature>
<feature type="compositionally biased region" description="Polar residues" evidence="6">
    <location>
        <begin position="7"/>
        <end position="20"/>
    </location>
</feature>
<dbReference type="InterPro" id="IPR003604">
    <property type="entry name" value="Matrin/U1-like-C_Znf_C2H2"/>
</dbReference>
<feature type="compositionally biased region" description="Basic and acidic residues" evidence="6">
    <location>
        <begin position="207"/>
        <end position="221"/>
    </location>
</feature>
<feature type="compositionally biased region" description="Polar residues" evidence="6">
    <location>
        <begin position="1671"/>
        <end position="1683"/>
    </location>
</feature>
<dbReference type="SMART" id="SM00360">
    <property type="entry name" value="RRM"/>
    <property type="match status" value="2"/>
</dbReference>
<dbReference type="Ensembl" id="ENSSRHT00000028021.1">
    <property type="protein sequence ID" value="ENSSRHP00000027220.1"/>
    <property type="gene ID" value="ENSSRHG00000014188.1"/>
</dbReference>
<feature type="compositionally biased region" description="Basic and acidic residues" evidence="6">
    <location>
        <begin position="2241"/>
        <end position="2258"/>
    </location>
</feature>
<feature type="region of interest" description="Disordered" evidence="6">
    <location>
        <begin position="703"/>
        <end position="757"/>
    </location>
</feature>
<feature type="region of interest" description="Disordered" evidence="6">
    <location>
        <begin position="1615"/>
        <end position="1824"/>
    </location>
</feature>
<feature type="compositionally biased region" description="Low complexity" evidence="6">
    <location>
        <begin position="630"/>
        <end position="644"/>
    </location>
</feature>
<feature type="region of interest" description="Disordered" evidence="6">
    <location>
        <begin position="1995"/>
        <end position="2018"/>
    </location>
</feature>
<feature type="region of interest" description="Disordered" evidence="6">
    <location>
        <begin position="1"/>
        <end position="20"/>
    </location>
</feature>
<feature type="compositionally biased region" description="Basic and acidic residues" evidence="6">
    <location>
        <begin position="2265"/>
        <end position="2292"/>
    </location>
</feature>
<evidence type="ECO:0000256" key="5">
    <source>
        <dbReference type="ARBA" id="ARBA00023242"/>
    </source>
</evidence>
<evidence type="ECO:0000256" key="2">
    <source>
        <dbReference type="ARBA" id="ARBA00022723"/>
    </source>
</evidence>
<feature type="compositionally biased region" description="Polar residues" evidence="6">
    <location>
        <begin position="882"/>
        <end position="892"/>
    </location>
</feature>
<dbReference type="KEGG" id="srx:107731901"/>
<dbReference type="SMART" id="SM00451">
    <property type="entry name" value="ZnF_U1"/>
    <property type="match status" value="2"/>
</dbReference>
<feature type="compositionally biased region" description="Pro residues" evidence="6">
    <location>
        <begin position="437"/>
        <end position="447"/>
    </location>
</feature>
<proteinExistence type="predicted"/>
<dbReference type="PROSITE" id="PS50171">
    <property type="entry name" value="ZF_MATRIN"/>
    <property type="match status" value="1"/>
</dbReference>
<feature type="compositionally biased region" description="Acidic residues" evidence="6">
    <location>
        <begin position="2074"/>
        <end position="2085"/>
    </location>
</feature>
<dbReference type="InterPro" id="IPR012677">
    <property type="entry name" value="Nucleotide-bd_a/b_plait_sf"/>
</dbReference>
<keyword evidence="4" id="KW-0862">Zinc</keyword>
<keyword evidence="2" id="KW-0479">Metal-binding</keyword>
<feature type="compositionally biased region" description="Low complexity" evidence="6">
    <location>
        <begin position="1707"/>
        <end position="1728"/>
    </location>
</feature>
<sequence length="2382" mass="259670">MIKNNKKLNSQDGSTNAITSNNVNKQANSLALFSQPNAPNSFSLFLESCVPPVALRHFGSLPLLGPVSLQPAQIKTQLALHQLNAIAGTSVTPPAIASPALTLLNLLKVTMSHPLYNPRGRPFHSGQRPVVPGQYGLGSQPRMDLGAARLGPGSISSSRGGLMVNQPFSLGQRQSQISPDLEAAIDRNLRGAREEVRLLTQMLQQPKKADPRMREDARDEVISSGSGFSGTSRSDEVDWSIYQSPGKLFASSGLDRPSSSSQLFQSTGFGGGSSGLDSQRPPGQRPSRYTSESASSILASFGLSNEDLELLSHYPDDKLTPDNLPFILRDIRMRKAKRDVDARSEYSKVIDYGHSSKFGYPEESPDGYASEHLPKESPKYVRKVSGPPFSGMDITKHPQPCQPAPGPVQVPKLQKPLLVDPRPTKKIPARPSASQPILPPSSRPPSQIPPQLGVLPLMTINTITGGPNANWIPFLSPPISLPATKRLPTPTMMNDYSAATPRIFPHTCSLCNIECIQIKDWLEHQNTNLHIESCRRLRQLYPDWNVEAVSVTRPEPKSDHSSSKRRTRSHSYSRSPSPKRHHDSSSRRKRSRSRSHSPSRSPRRYRRSRSHSRSPHRKTRVSPYRRRSRSPPSQRSRSPVYSRRSPVRRSSPRRSSPSRQQRSSSSERLAMKLMSSTELSSITDSNTLKAVVKSLAPALLAELAKKKSSSTTSSSKGCSSSWKRSSPPKRAEYSKSSRTSTSKSSSTPKPRAKDAPGTSCLLRLMRIPFGTTSKELTDAIEPFGKIYTAILLKAINEASVCMEREEDAKALLNCKNLTIHGQVINVCMEKDARNDDGRKSVKTEKPVKKKEVTTTKPTQSAKVKSANPVKAPQSAKAKEATGSKTSQLTKGKSSVPKKTVQTAKAKLPAKGSETAVVAKKLVKKEIPWRKNIVEITNLPEEGVTEDDLTNLAKPYGFVATPVIAFIQQKAYLQMPNTEAVEAMVKAYSETPAKVQDKEITIKMMMQPIDLNYTESVFRVLVGMEKSPEIITLPERLLIVNNVPKTLGAIKEVETIIQRYGGFKKVLPLNGKIIFEMESVANARTIFSRFLKFRCVVQNNTLNFQLAKPLKLKKKPVAKGANPPGTTAATIKKRNTVKAQKPVAAATASAASTADPPVTKDKAPKTAAIIVAKAEESVVSSKSLKESVGEEKVNADTAATKISAVPKDLTVDVSANAETATPENKAKKDTQAVNETVMETLETETLKKEHEAGSSVPTTESESENKELEVESSVHASESVISVQSENKQLETGSSVPSSESAVSAESGKAELKFESSVSASESAISVESPNTEHELGSSVPATESGKTELKVASAVSTSESEVSVESGKTKPDIASSAPSGESAVSVESAKAEHELASLETSILTDTTDQTGISFKINDQNVLQAEDVPKELVPTSVEESKIDNEKLEDDDNVESKSQMEIVASTVSSEETAEEAMETQSPEEPTKGTDVREKVLETHELKIENEGQGNDLRPTEPLEMDINPQSNNQTEPAEEHVPAVVASDSIPPFDPASDLPSTSDQTVSNSSVTVTCASNSPQTVLEPFQIDDNSLDFPPVTQEILKALELAVHQCRLQSSLKRAEEEAKQKAEMEKKAAEKKTTKDPSSSKKPAQATKKSTQAESKKIPAEKEKKSQNSGSRSKPVDTSSPEKEPTSRHRSRGNSEEDGPTTRRGGSSGSFSSRRSRRNSSPPSKRSRGHDVDRRSHSKNSQPSRGHSKTRTAEKEKEEEPFPFNIDEFVTVDEVGDDAEDTAVSNTESSAKDEKIQDKPDSHSIVSPIAESGPADKPNQITDTIIASEIGKPEVIGCVDKMEAKTEETTPAAEVVASPKPEEQELQEESADKPLGTERMETAVVKNETTEPCTVAETASAEMDNNAETLLTMKEHHDIGALDEFEPSQSVSSSPSQKEGCPPTSAETLEKSEDVHPEEPETSAPVMDNKDEATVISDIPSHDAMVTLDEVSEGEEDFLDETNEEQHSKADEVPETLLTVDEVGDDETGGEEYQLDKELQGLVTLDEIVDEEEEFDSFNPETLVTLDEAKGDDEEIEEVEHSEDKPSTTTPVIPEELVKSPSQEEDACDFEELRKMNFVTVDEVGEEEEEQPPSEDVKEEKQVKKRATRAKKRARQTPVRRSTRSKRGATKSAEEAEEPETNAECEPEAAASISESPPAAVESLVLDVKPEPQKAETLKVPDSSAAVVTAEVSSGSEEDKTRAKDDGNSAKSESDTVDTPVSDRKSTIKEESKQRRETEPTQEPEAKKAHSHSPVIEDFTLPPFNPDNPIGVDFVVPKTGFFCRLCSLFYGNEETAKKSHCSSLKHYQNMEKYCKKLKSQKQGGCSTQTMPSHGSASE</sequence>
<dbReference type="Proteomes" id="UP000472270">
    <property type="component" value="Unassembled WGS sequence"/>
</dbReference>
<dbReference type="GO" id="GO:0003723">
    <property type="term" value="F:RNA binding"/>
    <property type="evidence" value="ECO:0007669"/>
    <property type="project" value="InterPro"/>
</dbReference>
<feature type="compositionally biased region" description="Polar residues" evidence="6">
    <location>
        <begin position="1283"/>
        <end position="1292"/>
    </location>
</feature>
<feature type="compositionally biased region" description="Low complexity" evidence="6">
    <location>
        <begin position="1270"/>
        <end position="1282"/>
    </location>
</feature>
<evidence type="ECO:0000256" key="4">
    <source>
        <dbReference type="ARBA" id="ARBA00022833"/>
    </source>
</evidence>
<keyword evidence="5" id="KW-0539">Nucleus</keyword>
<evidence type="ECO:0000256" key="1">
    <source>
        <dbReference type="ARBA" id="ARBA00004123"/>
    </source>
</evidence>
<evidence type="ECO:0000313" key="9">
    <source>
        <dbReference type="Proteomes" id="UP000472270"/>
    </source>
</evidence>
<dbReference type="PANTHER" id="PTHR15592">
    <property type="entry name" value="MATRIN 3/NUCLEAR PROTEIN 220-RELATED"/>
    <property type="match status" value="1"/>
</dbReference>
<dbReference type="Gene3D" id="3.30.70.330">
    <property type="match status" value="2"/>
</dbReference>
<feature type="compositionally biased region" description="Basic and acidic residues" evidence="6">
    <location>
        <begin position="1616"/>
        <end position="1643"/>
    </location>
</feature>
<evidence type="ECO:0000259" key="7">
    <source>
        <dbReference type="PROSITE" id="PS50171"/>
    </source>
</evidence>
<keyword evidence="9" id="KW-1185">Reference proteome</keyword>
<comment type="subcellular location">
    <subcellularLocation>
        <location evidence="1">Nucleus</location>
    </subcellularLocation>
</comment>
<feature type="compositionally biased region" description="Basic and acidic residues" evidence="6">
    <location>
        <begin position="1952"/>
        <end position="1963"/>
    </location>
</feature>
<feature type="compositionally biased region" description="Acidic residues" evidence="6">
    <location>
        <begin position="1995"/>
        <end position="2007"/>
    </location>
</feature>
<feature type="compositionally biased region" description="Basic and acidic residues" evidence="6">
    <location>
        <begin position="1482"/>
        <end position="1503"/>
    </location>
</feature>
<dbReference type="InterPro" id="IPR000690">
    <property type="entry name" value="Matrin/U1-C_Znf_C2H2"/>
</dbReference>
<feature type="region of interest" description="Disordered" evidence="6">
    <location>
        <begin position="551"/>
        <end position="668"/>
    </location>
</feature>
<feature type="region of interest" description="Disordered" evidence="6">
    <location>
        <begin position="201"/>
        <end position="234"/>
    </location>
</feature>
<feature type="compositionally biased region" description="Low complexity" evidence="6">
    <location>
        <begin position="1314"/>
        <end position="1328"/>
    </location>
</feature>
<evidence type="ECO:0000313" key="8">
    <source>
        <dbReference type="Ensembl" id="ENSSRHP00000027220.1"/>
    </source>
</evidence>
<feature type="compositionally biased region" description="Basic and acidic residues" evidence="6">
    <location>
        <begin position="2212"/>
        <end position="2223"/>
    </location>
</feature>
<feature type="region of interest" description="Disordered" evidence="6">
    <location>
        <begin position="1241"/>
        <end position="1390"/>
    </location>
</feature>
<feature type="compositionally biased region" description="Basic residues" evidence="6">
    <location>
        <begin position="2147"/>
        <end position="2159"/>
    </location>
</feature>
<dbReference type="InterPro" id="IPR035979">
    <property type="entry name" value="RBD_domain_sf"/>
</dbReference>
<feature type="compositionally biased region" description="Low complexity" evidence="6">
    <location>
        <begin position="709"/>
        <end position="725"/>
    </location>
</feature>
<feature type="compositionally biased region" description="Polar residues" evidence="6">
    <location>
        <begin position="1553"/>
        <end position="1568"/>
    </location>
</feature>
<gene>
    <name evidence="8" type="primary">LOC107731901</name>
</gene>
<feature type="compositionally biased region" description="Basic and acidic residues" evidence="6">
    <location>
        <begin position="1794"/>
        <end position="1806"/>
    </location>
</feature>
<feature type="region of interest" description="Disordered" evidence="6">
    <location>
        <begin position="2363"/>
        <end position="2382"/>
    </location>
</feature>
<dbReference type="GO" id="GO:0005634">
    <property type="term" value="C:nucleus"/>
    <property type="evidence" value="ECO:0007669"/>
    <property type="project" value="UniProtKB-SubCell"/>
</dbReference>
<evidence type="ECO:0000256" key="3">
    <source>
        <dbReference type="ARBA" id="ARBA00022771"/>
    </source>
</evidence>
<evidence type="ECO:0000256" key="6">
    <source>
        <dbReference type="SAM" id="MobiDB-lite"/>
    </source>
</evidence>
<feature type="region of interest" description="Disordered" evidence="6">
    <location>
        <begin position="2072"/>
        <end position="2306"/>
    </location>
</feature>
<dbReference type="InterPro" id="IPR000504">
    <property type="entry name" value="RRM_dom"/>
</dbReference>
<feature type="region of interest" description="Disordered" evidence="6">
    <location>
        <begin position="1915"/>
        <end position="1974"/>
    </location>
</feature>
<feature type="compositionally biased region" description="Low complexity" evidence="6">
    <location>
        <begin position="2227"/>
        <end position="2239"/>
    </location>
</feature>
<feature type="compositionally biased region" description="Low complexity" evidence="6">
    <location>
        <begin position="736"/>
        <end position="749"/>
    </location>
</feature>
<dbReference type="RefSeq" id="XP_016398585.1">
    <property type="nucleotide sequence ID" value="XM_016543099.1"/>
</dbReference>
<name>A0A673HIS8_9TELE</name>
<feature type="compositionally biased region" description="Acidic residues" evidence="6">
    <location>
        <begin position="2179"/>
        <end position="2191"/>
    </location>
</feature>
<keyword evidence="3" id="KW-0863">Zinc-finger</keyword>
<organism evidence="8 9">
    <name type="scientific">Sinocyclocheilus rhinocerous</name>
    <dbReference type="NCBI Taxonomy" id="307959"/>
    <lineage>
        <taxon>Eukaryota</taxon>
        <taxon>Metazoa</taxon>
        <taxon>Chordata</taxon>
        <taxon>Craniata</taxon>
        <taxon>Vertebrata</taxon>
        <taxon>Euteleostomi</taxon>
        <taxon>Actinopterygii</taxon>
        <taxon>Neopterygii</taxon>
        <taxon>Teleostei</taxon>
        <taxon>Ostariophysi</taxon>
        <taxon>Cypriniformes</taxon>
        <taxon>Cyprinidae</taxon>
        <taxon>Cyprininae</taxon>
        <taxon>Sinocyclocheilus</taxon>
    </lineage>
</organism>
<feature type="domain" description="Matrin-type" evidence="7">
    <location>
        <begin position="2325"/>
        <end position="2356"/>
    </location>
</feature>
<reference evidence="8" key="2">
    <citation type="submission" date="2025-09" db="UniProtKB">
        <authorList>
            <consortium name="Ensembl"/>
        </authorList>
    </citation>
    <scope>IDENTIFICATION</scope>
</reference>
<dbReference type="GO" id="GO:0008270">
    <property type="term" value="F:zinc ion binding"/>
    <property type="evidence" value="ECO:0007669"/>
    <property type="project" value="UniProtKB-KW"/>
</dbReference>
<feature type="compositionally biased region" description="Acidic residues" evidence="6">
    <location>
        <begin position="2127"/>
        <end position="2137"/>
    </location>
</feature>
<reference evidence="8" key="1">
    <citation type="submission" date="2025-08" db="UniProtKB">
        <authorList>
            <consortium name="Ensembl"/>
        </authorList>
    </citation>
    <scope>IDENTIFICATION</scope>
</reference>
<feature type="compositionally biased region" description="Basic residues" evidence="6">
    <location>
        <begin position="563"/>
        <end position="629"/>
    </location>
</feature>
<feature type="compositionally biased region" description="Low complexity" evidence="6">
    <location>
        <begin position="1351"/>
        <end position="1366"/>
    </location>
</feature>
<feature type="compositionally biased region" description="Acidic residues" evidence="6">
    <location>
        <begin position="1774"/>
        <end position="1785"/>
    </location>
</feature>
<feature type="region of interest" description="Disordered" evidence="6">
    <location>
        <begin position="252"/>
        <end position="292"/>
    </location>
</feature>
<feature type="region of interest" description="Disordered" evidence="6">
    <location>
        <begin position="356"/>
        <end position="447"/>
    </location>
</feature>
<feature type="region of interest" description="Disordered" evidence="6">
    <location>
        <begin position="833"/>
        <end position="906"/>
    </location>
</feature>
<feature type="compositionally biased region" description="Low complexity" evidence="6">
    <location>
        <begin position="223"/>
        <end position="232"/>
    </location>
</feature>
<dbReference type="GeneID" id="107731901"/>
<feature type="compositionally biased region" description="Low complexity" evidence="6">
    <location>
        <begin position="1293"/>
        <end position="1306"/>
    </location>
</feature>
<protein>
    <submittedName>
        <fullName evidence="8">Zinc finger protein 638-like</fullName>
    </submittedName>
</protein>
<feature type="region of interest" description="Disordered" evidence="6">
    <location>
        <begin position="1426"/>
        <end position="1568"/>
    </location>
</feature>
<dbReference type="SUPFAM" id="SSF54928">
    <property type="entry name" value="RNA-binding domain, RBD"/>
    <property type="match status" value="2"/>
</dbReference>
<feature type="compositionally biased region" description="Low complexity" evidence="6">
    <location>
        <begin position="653"/>
        <end position="666"/>
    </location>
</feature>
<accession>A0A673HIS8</accession>
<feature type="compositionally biased region" description="Basic and acidic residues" evidence="6">
    <location>
        <begin position="1658"/>
        <end position="1670"/>
    </location>
</feature>
<feature type="compositionally biased region" description="Low complexity" evidence="6">
    <location>
        <begin position="1931"/>
        <end position="1941"/>
    </location>
</feature>
<dbReference type="OrthoDB" id="10072641at2759"/>
<feature type="region of interest" description="Disordered" evidence="6">
    <location>
        <begin position="1849"/>
        <end position="1882"/>
    </location>
</feature>
<feature type="compositionally biased region" description="Low complexity" evidence="6">
    <location>
        <begin position="258"/>
        <end position="267"/>
    </location>
</feature>
<feature type="compositionally biased region" description="Low complexity" evidence="6">
    <location>
        <begin position="2192"/>
        <end position="2207"/>
    </location>
</feature>
<feature type="compositionally biased region" description="Basic and acidic residues" evidence="6">
    <location>
        <begin position="833"/>
        <end position="853"/>
    </location>
</feature>
<feature type="compositionally biased region" description="Basic and acidic residues" evidence="6">
    <location>
        <begin position="1755"/>
        <end position="1764"/>
    </location>
</feature>